<organism evidence="2 3">
    <name type="scientific">Scheffersomyces stipitis (strain ATCC 58785 / CBS 6054 / NBRC 10063 / NRRL Y-11545)</name>
    <name type="common">Yeast</name>
    <name type="synonym">Pichia stipitis</name>
    <dbReference type="NCBI Taxonomy" id="322104"/>
    <lineage>
        <taxon>Eukaryota</taxon>
        <taxon>Fungi</taxon>
        <taxon>Dikarya</taxon>
        <taxon>Ascomycota</taxon>
        <taxon>Saccharomycotina</taxon>
        <taxon>Pichiomycetes</taxon>
        <taxon>Debaryomycetaceae</taxon>
        <taxon>Scheffersomyces</taxon>
    </lineage>
</organism>
<evidence type="ECO:0000313" key="2">
    <source>
        <dbReference type="EMBL" id="ABN66043.1"/>
    </source>
</evidence>
<feature type="compositionally biased region" description="Low complexity" evidence="1">
    <location>
        <begin position="142"/>
        <end position="178"/>
    </location>
</feature>
<protein>
    <submittedName>
        <fullName evidence="2">Hypothetical beta-1,6-N-acetylglucosaminyltransferase, contains WSC domain</fullName>
    </submittedName>
</protein>
<feature type="compositionally biased region" description="Polar residues" evidence="1">
    <location>
        <begin position="128"/>
        <end position="141"/>
    </location>
</feature>
<feature type="region of interest" description="Disordered" evidence="1">
    <location>
        <begin position="35"/>
        <end position="73"/>
    </location>
</feature>
<keyword evidence="2" id="KW-0328">Glycosyltransferase</keyword>
<dbReference type="KEGG" id="pic:PICST_67528"/>
<dbReference type="Proteomes" id="UP000002258">
    <property type="component" value="Chromosome 4"/>
</dbReference>
<accession>A3LTB5</accession>
<feature type="region of interest" description="Disordered" evidence="1">
    <location>
        <begin position="128"/>
        <end position="186"/>
    </location>
</feature>
<dbReference type="AlphaFoldDB" id="A3LTB5"/>
<sequence>MSHRVAEYPKRKLSNQPFVAQIDMIEKLLIEKQNQPAPSYTSNSKPLAAKKGFSKTYSSSYGHHHSQPQHSVSRGSTFVYDQQKYDQKFDHTKPVTASSPYGVMNLNQERPTQFGLSVQIPNQTQTHQAYTGPSMVQQQSQIPSSATTSMGSSGSSPTIPSKRLGFSSISSGSSSTSTENVSQPDQSLWGTSKVQMFDPFKPVELSSSGYSSVSAAHQSVFTSTSSGTSSFGLSEISGFKSNNEMFSSGSSSIWASGNSGSRVFNDATVWG</sequence>
<reference evidence="2 3" key="1">
    <citation type="journal article" date="2007" name="Nat. Biotechnol.">
        <title>Genome sequence of the lignocellulose-bioconverting and xylose-fermenting yeast Pichia stipitis.</title>
        <authorList>
            <person name="Jeffries T.W."/>
            <person name="Grigoriev I.V."/>
            <person name="Grimwood J."/>
            <person name="Laplaza J.M."/>
            <person name="Aerts A."/>
            <person name="Salamov A."/>
            <person name="Schmutz J."/>
            <person name="Lindquist E."/>
            <person name="Dehal P."/>
            <person name="Shapiro H."/>
            <person name="Jin Y.S."/>
            <person name="Passoth V."/>
            <person name="Richardson P.M."/>
        </authorList>
    </citation>
    <scope>NUCLEOTIDE SEQUENCE [LARGE SCALE GENOMIC DNA]</scope>
    <source>
        <strain evidence="3">ATCC 58785 / CBS 6054 / NBRC 10063 / NRRL Y-11545</strain>
    </source>
</reference>
<dbReference type="HOGENOM" id="CLU_1027165_0_0_1"/>
<feature type="compositionally biased region" description="Polar residues" evidence="1">
    <location>
        <begin position="35"/>
        <end position="45"/>
    </location>
</feature>
<dbReference type="EMBL" id="CP000498">
    <property type="protein sequence ID" value="ABN66043.1"/>
    <property type="molecule type" value="Genomic_DNA"/>
</dbReference>
<dbReference type="OrthoDB" id="4092372at2759"/>
<evidence type="ECO:0000256" key="1">
    <source>
        <dbReference type="SAM" id="MobiDB-lite"/>
    </source>
</evidence>
<name>A3LTB5_PICST</name>
<dbReference type="OMA" id="IYANEYA"/>
<dbReference type="GO" id="GO:0016757">
    <property type="term" value="F:glycosyltransferase activity"/>
    <property type="evidence" value="ECO:0007669"/>
    <property type="project" value="UniProtKB-KW"/>
</dbReference>
<dbReference type="InParanoid" id="A3LTB5"/>
<dbReference type="GeneID" id="4838966"/>
<keyword evidence="2" id="KW-0808">Transferase</keyword>
<dbReference type="RefSeq" id="XP_001384072.1">
    <property type="nucleotide sequence ID" value="XM_001384035.1"/>
</dbReference>
<gene>
    <name evidence="2" type="ORF">PICST_67528</name>
</gene>
<proteinExistence type="predicted"/>
<keyword evidence="3" id="KW-1185">Reference proteome</keyword>
<evidence type="ECO:0000313" key="3">
    <source>
        <dbReference type="Proteomes" id="UP000002258"/>
    </source>
</evidence>